<keyword evidence="5" id="KW-0460">Magnesium</keyword>
<evidence type="ECO:0000256" key="9">
    <source>
        <dbReference type="ARBA" id="ARBA00023172"/>
    </source>
</evidence>
<reference evidence="11 12" key="1">
    <citation type="journal article" date="2021" name="Nat. Plants">
        <title>The Taxus genome provides insights into paclitaxel biosynthesis.</title>
        <authorList>
            <person name="Xiong X."/>
            <person name="Gou J."/>
            <person name="Liao Q."/>
            <person name="Li Y."/>
            <person name="Zhou Q."/>
            <person name="Bi G."/>
            <person name="Li C."/>
            <person name="Du R."/>
            <person name="Wang X."/>
            <person name="Sun T."/>
            <person name="Guo L."/>
            <person name="Liang H."/>
            <person name="Lu P."/>
            <person name="Wu Y."/>
            <person name="Zhang Z."/>
            <person name="Ro D.K."/>
            <person name="Shang Y."/>
            <person name="Huang S."/>
            <person name="Yan J."/>
        </authorList>
    </citation>
    <scope>NUCLEOTIDE SEQUENCE [LARGE SCALE GENOMIC DNA]</scope>
    <source>
        <strain evidence="11">Ta-2019</strain>
    </source>
</reference>
<dbReference type="GO" id="GO:0046872">
    <property type="term" value="F:metal ion binding"/>
    <property type="evidence" value="ECO:0007669"/>
    <property type="project" value="UniProtKB-KW"/>
</dbReference>
<dbReference type="GO" id="GO:0003887">
    <property type="term" value="F:DNA-directed DNA polymerase activity"/>
    <property type="evidence" value="ECO:0007669"/>
    <property type="project" value="UniProtKB-KW"/>
</dbReference>
<gene>
    <name evidence="11" type="ORF">KI387_005096</name>
</gene>
<accession>A0AA38LHB6</accession>
<dbReference type="Gene3D" id="3.30.420.10">
    <property type="entry name" value="Ribonuclease H-like superfamily/Ribonuclease H"/>
    <property type="match status" value="1"/>
</dbReference>
<keyword evidence="1" id="KW-0540">Nuclease</keyword>
<keyword evidence="8" id="KW-0239">DNA-directed DNA polymerase</keyword>
<proteinExistence type="predicted"/>
<dbReference type="GO" id="GO:0015074">
    <property type="term" value="P:DNA integration"/>
    <property type="evidence" value="ECO:0007669"/>
    <property type="project" value="UniProtKB-KW"/>
</dbReference>
<keyword evidence="2" id="KW-0479">Metal-binding</keyword>
<evidence type="ECO:0000256" key="3">
    <source>
        <dbReference type="ARBA" id="ARBA00022759"/>
    </source>
</evidence>
<dbReference type="GO" id="GO:0003964">
    <property type="term" value="F:RNA-directed DNA polymerase activity"/>
    <property type="evidence" value="ECO:0007669"/>
    <property type="project" value="UniProtKB-KW"/>
</dbReference>
<keyword evidence="12" id="KW-1185">Reference proteome</keyword>
<evidence type="ECO:0000256" key="6">
    <source>
        <dbReference type="ARBA" id="ARBA00022908"/>
    </source>
</evidence>
<dbReference type="GO" id="GO:0003676">
    <property type="term" value="F:nucleic acid binding"/>
    <property type="evidence" value="ECO:0007669"/>
    <property type="project" value="InterPro"/>
</dbReference>
<dbReference type="Proteomes" id="UP000824469">
    <property type="component" value="Unassembled WGS sequence"/>
</dbReference>
<evidence type="ECO:0000256" key="4">
    <source>
        <dbReference type="ARBA" id="ARBA00022801"/>
    </source>
</evidence>
<keyword evidence="8" id="KW-0548">Nucleotidyltransferase</keyword>
<keyword evidence="6" id="KW-0229">DNA integration</keyword>
<protein>
    <recommendedName>
        <fullName evidence="10">Integrase catalytic domain-containing protein</fullName>
    </recommendedName>
</protein>
<dbReference type="InterPro" id="IPR039537">
    <property type="entry name" value="Retrotran_Ty1/copia-like"/>
</dbReference>
<feature type="non-terminal residue" evidence="11">
    <location>
        <position position="70"/>
    </location>
</feature>
<dbReference type="InterPro" id="IPR001584">
    <property type="entry name" value="Integrase_cat-core"/>
</dbReference>
<evidence type="ECO:0000256" key="2">
    <source>
        <dbReference type="ARBA" id="ARBA00022723"/>
    </source>
</evidence>
<evidence type="ECO:0000256" key="8">
    <source>
        <dbReference type="ARBA" id="ARBA00022932"/>
    </source>
</evidence>
<evidence type="ECO:0000313" key="12">
    <source>
        <dbReference type="Proteomes" id="UP000824469"/>
    </source>
</evidence>
<evidence type="ECO:0000256" key="1">
    <source>
        <dbReference type="ARBA" id="ARBA00022722"/>
    </source>
</evidence>
<keyword evidence="7" id="KW-0695">RNA-directed DNA polymerase</keyword>
<dbReference type="AlphaFoldDB" id="A0AA38LHB6"/>
<name>A0AA38LHB6_TAXCH</name>
<feature type="domain" description="Integrase catalytic" evidence="10">
    <location>
        <begin position="1"/>
        <end position="70"/>
    </location>
</feature>
<dbReference type="GO" id="GO:0006310">
    <property type="term" value="P:DNA recombination"/>
    <property type="evidence" value="ECO:0007669"/>
    <property type="project" value="UniProtKB-KW"/>
</dbReference>
<keyword evidence="9" id="KW-0233">DNA recombination</keyword>
<evidence type="ECO:0000256" key="7">
    <source>
        <dbReference type="ARBA" id="ARBA00022918"/>
    </source>
</evidence>
<dbReference type="SUPFAM" id="SSF53098">
    <property type="entry name" value="Ribonuclease H-like"/>
    <property type="match status" value="1"/>
</dbReference>
<evidence type="ECO:0000256" key="5">
    <source>
        <dbReference type="ARBA" id="ARBA00022842"/>
    </source>
</evidence>
<sequence>FETFKKFKVVVEKETWSSHQNSPLRSRGEFTSNEFKDYLQTHGIRRQMPPPHTPQQNGVVERRNRTIMEM</sequence>
<evidence type="ECO:0000259" key="10">
    <source>
        <dbReference type="PROSITE" id="PS50994"/>
    </source>
</evidence>
<dbReference type="InterPro" id="IPR036397">
    <property type="entry name" value="RNaseH_sf"/>
</dbReference>
<organism evidence="11 12">
    <name type="scientific">Taxus chinensis</name>
    <name type="common">Chinese yew</name>
    <name type="synonym">Taxus wallichiana var. chinensis</name>
    <dbReference type="NCBI Taxonomy" id="29808"/>
    <lineage>
        <taxon>Eukaryota</taxon>
        <taxon>Viridiplantae</taxon>
        <taxon>Streptophyta</taxon>
        <taxon>Embryophyta</taxon>
        <taxon>Tracheophyta</taxon>
        <taxon>Spermatophyta</taxon>
        <taxon>Pinopsida</taxon>
        <taxon>Pinidae</taxon>
        <taxon>Conifers II</taxon>
        <taxon>Cupressales</taxon>
        <taxon>Taxaceae</taxon>
        <taxon>Taxus</taxon>
    </lineage>
</organism>
<dbReference type="EMBL" id="JAHRHJ020000002">
    <property type="protein sequence ID" value="KAH9324918.1"/>
    <property type="molecule type" value="Genomic_DNA"/>
</dbReference>
<keyword evidence="3" id="KW-0255">Endonuclease</keyword>
<dbReference type="GO" id="GO:0016787">
    <property type="term" value="F:hydrolase activity"/>
    <property type="evidence" value="ECO:0007669"/>
    <property type="project" value="UniProtKB-KW"/>
</dbReference>
<keyword evidence="4" id="KW-0378">Hydrolase</keyword>
<dbReference type="PANTHER" id="PTHR42648:SF11">
    <property type="entry name" value="TRANSPOSON TY4-P GAG-POL POLYPROTEIN"/>
    <property type="match status" value="1"/>
</dbReference>
<keyword evidence="8" id="KW-0808">Transferase</keyword>
<comment type="caution">
    <text evidence="11">The sequence shown here is derived from an EMBL/GenBank/DDBJ whole genome shotgun (WGS) entry which is preliminary data.</text>
</comment>
<dbReference type="GO" id="GO:0004519">
    <property type="term" value="F:endonuclease activity"/>
    <property type="evidence" value="ECO:0007669"/>
    <property type="project" value="UniProtKB-KW"/>
</dbReference>
<dbReference type="PANTHER" id="PTHR42648">
    <property type="entry name" value="TRANSPOSASE, PUTATIVE-RELATED"/>
    <property type="match status" value="1"/>
</dbReference>
<feature type="non-terminal residue" evidence="11">
    <location>
        <position position="1"/>
    </location>
</feature>
<dbReference type="PROSITE" id="PS50994">
    <property type="entry name" value="INTEGRASE"/>
    <property type="match status" value="1"/>
</dbReference>
<dbReference type="InterPro" id="IPR012337">
    <property type="entry name" value="RNaseH-like_sf"/>
</dbReference>
<evidence type="ECO:0000313" key="11">
    <source>
        <dbReference type="EMBL" id="KAH9324918.1"/>
    </source>
</evidence>